<reference evidence="2" key="1">
    <citation type="submission" date="2018-04" db="EMBL/GenBank/DDBJ databases">
        <title>Transcriptome assembly of Sipha flava.</title>
        <authorList>
            <person name="Scully E.D."/>
            <person name="Geib S.M."/>
            <person name="Palmer N.A."/>
            <person name="Koch K."/>
            <person name="Bradshaw J."/>
            <person name="Heng-Moss T."/>
            <person name="Sarath G."/>
        </authorList>
    </citation>
    <scope>NUCLEOTIDE SEQUENCE</scope>
</reference>
<evidence type="ECO:0000256" key="1">
    <source>
        <dbReference type="SAM" id="MobiDB-lite"/>
    </source>
</evidence>
<evidence type="ECO:0000313" key="2">
    <source>
        <dbReference type="EMBL" id="MBY81438.1"/>
    </source>
</evidence>
<feature type="region of interest" description="Disordered" evidence="1">
    <location>
        <begin position="1"/>
        <end position="67"/>
    </location>
</feature>
<sequence>MPPSSSSSSSPGRHGHGRESGDEMAAGQEVHHRSVRVRDLQGAERRETTSVARDRSGYRVPAGPVANGRRCGRVEEYEEDHSSEMFTSLKNNIQLSDAEKLLLRLNLFPNFSQDGRRMSIGKKHEKLEDKKPIIHLTTNKPLEIT</sequence>
<dbReference type="AlphaFoldDB" id="A0A2S2QUM1"/>
<protein>
    <submittedName>
        <fullName evidence="2">Uncharacterized protein</fullName>
    </submittedName>
</protein>
<feature type="compositionally biased region" description="Low complexity" evidence="1">
    <location>
        <begin position="1"/>
        <end position="11"/>
    </location>
</feature>
<accession>A0A2S2QUM1</accession>
<organism evidence="2">
    <name type="scientific">Sipha flava</name>
    <name type="common">yellow sugarcane aphid</name>
    <dbReference type="NCBI Taxonomy" id="143950"/>
    <lineage>
        <taxon>Eukaryota</taxon>
        <taxon>Metazoa</taxon>
        <taxon>Ecdysozoa</taxon>
        <taxon>Arthropoda</taxon>
        <taxon>Hexapoda</taxon>
        <taxon>Insecta</taxon>
        <taxon>Pterygota</taxon>
        <taxon>Neoptera</taxon>
        <taxon>Paraneoptera</taxon>
        <taxon>Hemiptera</taxon>
        <taxon>Sternorrhyncha</taxon>
        <taxon>Aphidomorpha</taxon>
        <taxon>Aphidoidea</taxon>
        <taxon>Aphididae</taxon>
        <taxon>Sipha</taxon>
    </lineage>
</organism>
<name>A0A2S2QUM1_9HEMI</name>
<proteinExistence type="predicted"/>
<feature type="compositionally biased region" description="Basic and acidic residues" evidence="1">
    <location>
        <begin position="29"/>
        <end position="57"/>
    </location>
</feature>
<dbReference type="EMBL" id="GGMS01012235">
    <property type="protein sequence ID" value="MBY81438.1"/>
    <property type="molecule type" value="Transcribed_RNA"/>
</dbReference>
<dbReference type="OrthoDB" id="6626857at2759"/>
<gene>
    <name evidence="2" type="ORF">g.50675</name>
</gene>